<feature type="DNA-binding region" description="OmpR/PhoB-type" evidence="6">
    <location>
        <begin position="1"/>
        <end position="94"/>
    </location>
</feature>
<dbReference type="PANTHER" id="PTHR35807">
    <property type="entry name" value="TRANSCRIPTIONAL REGULATOR REDD-RELATED"/>
    <property type="match status" value="1"/>
</dbReference>
<evidence type="ECO:0000313" key="8">
    <source>
        <dbReference type="EMBL" id="MFC7310211.1"/>
    </source>
</evidence>
<dbReference type="InterPro" id="IPR011990">
    <property type="entry name" value="TPR-like_helical_dom_sf"/>
</dbReference>
<evidence type="ECO:0000256" key="2">
    <source>
        <dbReference type="ARBA" id="ARBA00023012"/>
    </source>
</evidence>
<evidence type="ECO:0000256" key="5">
    <source>
        <dbReference type="ARBA" id="ARBA00023163"/>
    </source>
</evidence>
<reference evidence="9" key="1">
    <citation type="journal article" date="2019" name="Int. J. Syst. Evol. Microbiol.">
        <title>The Global Catalogue of Microorganisms (GCM) 10K type strain sequencing project: providing services to taxonomists for standard genome sequencing and annotation.</title>
        <authorList>
            <consortium name="The Broad Institute Genomics Platform"/>
            <consortium name="The Broad Institute Genome Sequencing Center for Infectious Disease"/>
            <person name="Wu L."/>
            <person name="Ma J."/>
        </authorList>
    </citation>
    <scope>NUCLEOTIDE SEQUENCE [LARGE SCALE GENOMIC DNA]</scope>
    <source>
        <strain evidence="9">SYNS20</strain>
    </source>
</reference>
<keyword evidence="4 6" id="KW-0238">DNA-binding</keyword>
<sequence length="261" mass="28911">MSIAVLGPLRAQINGADAELSGVKLRGVLAVLALRAGQDVRRDELIEELDLTRTTGDAVNAVHAHVRRLRRWLKEHGMQADVLETVNSGYRLNVDRHAVDAHRFRHLVEQGLNLAPTTPSVVAAILEEALSLWRSEALTDTLHGAMTVAAAEELRQWRTSARDALLDAWLALDQNHKVILHAPKFIADDPLNESLCARHIAALHRVGRCAEAVQSYRDTERTLRQELGVEPGVELRTAYGLATHSMPPDALRERIELSQLS</sequence>
<dbReference type="InterPro" id="IPR001867">
    <property type="entry name" value="OmpR/PhoB-type_DNA-bd"/>
</dbReference>
<gene>
    <name evidence="8" type="ORF">ACFQVC_39120</name>
</gene>
<name>A0ABW2JVJ2_9ACTN</name>
<dbReference type="Gene3D" id="1.25.40.10">
    <property type="entry name" value="Tetratricopeptide repeat domain"/>
    <property type="match status" value="1"/>
</dbReference>
<comment type="similarity">
    <text evidence="1">Belongs to the AfsR/DnrI/RedD regulatory family.</text>
</comment>
<dbReference type="Pfam" id="PF03704">
    <property type="entry name" value="BTAD"/>
    <property type="match status" value="1"/>
</dbReference>
<dbReference type="Proteomes" id="UP001596523">
    <property type="component" value="Unassembled WGS sequence"/>
</dbReference>
<dbReference type="InterPro" id="IPR016032">
    <property type="entry name" value="Sig_transdc_resp-reg_C-effctor"/>
</dbReference>
<keyword evidence="3" id="KW-0805">Transcription regulation</keyword>
<dbReference type="Gene3D" id="1.10.10.10">
    <property type="entry name" value="Winged helix-like DNA-binding domain superfamily/Winged helix DNA-binding domain"/>
    <property type="match status" value="1"/>
</dbReference>
<accession>A0ABW2JVJ2</accession>
<evidence type="ECO:0000256" key="1">
    <source>
        <dbReference type="ARBA" id="ARBA00005820"/>
    </source>
</evidence>
<keyword evidence="2" id="KW-0902">Two-component regulatory system</keyword>
<dbReference type="SUPFAM" id="SSF46894">
    <property type="entry name" value="C-terminal effector domain of the bipartite response regulators"/>
    <property type="match status" value="1"/>
</dbReference>
<evidence type="ECO:0000259" key="7">
    <source>
        <dbReference type="PROSITE" id="PS51755"/>
    </source>
</evidence>
<dbReference type="SUPFAM" id="SSF48452">
    <property type="entry name" value="TPR-like"/>
    <property type="match status" value="1"/>
</dbReference>
<dbReference type="InterPro" id="IPR036388">
    <property type="entry name" value="WH-like_DNA-bd_sf"/>
</dbReference>
<keyword evidence="5" id="KW-0804">Transcription</keyword>
<evidence type="ECO:0000256" key="6">
    <source>
        <dbReference type="PROSITE-ProRule" id="PRU01091"/>
    </source>
</evidence>
<comment type="caution">
    <text evidence="8">The sequence shown here is derived from an EMBL/GenBank/DDBJ whole genome shotgun (WGS) entry which is preliminary data.</text>
</comment>
<proteinExistence type="inferred from homology"/>
<evidence type="ECO:0000313" key="9">
    <source>
        <dbReference type="Proteomes" id="UP001596523"/>
    </source>
</evidence>
<dbReference type="Pfam" id="PF00486">
    <property type="entry name" value="Trans_reg_C"/>
    <property type="match status" value="1"/>
</dbReference>
<dbReference type="InterPro" id="IPR051677">
    <property type="entry name" value="AfsR-DnrI-RedD_regulator"/>
</dbReference>
<evidence type="ECO:0000256" key="3">
    <source>
        <dbReference type="ARBA" id="ARBA00023015"/>
    </source>
</evidence>
<dbReference type="SMART" id="SM01043">
    <property type="entry name" value="BTAD"/>
    <property type="match status" value="1"/>
</dbReference>
<dbReference type="PROSITE" id="PS51755">
    <property type="entry name" value="OMPR_PHOB"/>
    <property type="match status" value="1"/>
</dbReference>
<dbReference type="InterPro" id="IPR005158">
    <property type="entry name" value="BTAD"/>
</dbReference>
<dbReference type="SMART" id="SM00862">
    <property type="entry name" value="Trans_reg_C"/>
    <property type="match status" value="1"/>
</dbReference>
<evidence type="ECO:0000256" key="4">
    <source>
        <dbReference type="ARBA" id="ARBA00023125"/>
    </source>
</evidence>
<dbReference type="RefSeq" id="WP_381840295.1">
    <property type="nucleotide sequence ID" value="NZ_JBHTCF010000030.1"/>
</dbReference>
<dbReference type="PANTHER" id="PTHR35807:SF1">
    <property type="entry name" value="TRANSCRIPTIONAL REGULATOR REDD"/>
    <property type="match status" value="1"/>
</dbReference>
<dbReference type="CDD" id="cd15831">
    <property type="entry name" value="BTAD"/>
    <property type="match status" value="1"/>
</dbReference>
<organism evidence="8 9">
    <name type="scientific">Streptomyces monticola</name>
    <dbReference type="NCBI Taxonomy" id="2666263"/>
    <lineage>
        <taxon>Bacteria</taxon>
        <taxon>Bacillati</taxon>
        <taxon>Actinomycetota</taxon>
        <taxon>Actinomycetes</taxon>
        <taxon>Kitasatosporales</taxon>
        <taxon>Streptomycetaceae</taxon>
        <taxon>Streptomyces</taxon>
    </lineage>
</organism>
<keyword evidence="9" id="KW-1185">Reference proteome</keyword>
<dbReference type="EMBL" id="JBHTCF010000030">
    <property type="protein sequence ID" value="MFC7310211.1"/>
    <property type="molecule type" value="Genomic_DNA"/>
</dbReference>
<feature type="domain" description="OmpR/PhoB-type" evidence="7">
    <location>
        <begin position="1"/>
        <end position="94"/>
    </location>
</feature>
<protein>
    <submittedName>
        <fullName evidence="8">BTAD domain-containing putative transcriptional regulator</fullName>
    </submittedName>
</protein>